<comment type="similarity">
    <text evidence="2">Belongs to the peptidase M13 family.</text>
</comment>
<gene>
    <name evidence="11" type="ORF">DJ021_03160</name>
</gene>
<keyword evidence="6" id="KW-0862">Zinc</keyword>
<dbReference type="GO" id="GO:0016485">
    <property type="term" value="P:protein processing"/>
    <property type="evidence" value="ECO:0007669"/>
    <property type="project" value="TreeGrafter"/>
</dbReference>
<evidence type="ECO:0000256" key="5">
    <source>
        <dbReference type="ARBA" id="ARBA00022801"/>
    </source>
</evidence>
<dbReference type="Gene3D" id="3.40.390.10">
    <property type="entry name" value="Collagenase (Catalytic Domain)"/>
    <property type="match status" value="1"/>
</dbReference>
<dbReference type="EMBL" id="QFYP01000001">
    <property type="protein sequence ID" value="RAK58869.1"/>
    <property type="molecule type" value="Genomic_DNA"/>
</dbReference>
<evidence type="ECO:0000256" key="1">
    <source>
        <dbReference type="ARBA" id="ARBA00001947"/>
    </source>
</evidence>
<feature type="signal peptide" evidence="8">
    <location>
        <begin position="1"/>
        <end position="25"/>
    </location>
</feature>
<evidence type="ECO:0000256" key="6">
    <source>
        <dbReference type="ARBA" id="ARBA00022833"/>
    </source>
</evidence>
<dbReference type="PRINTS" id="PR00786">
    <property type="entry name" value="NEPRILYSIN"/>
</dbReference>
<dbReference type="Pfam" id="PF05649">
    <property type="entry name" value="Peptidase_M13_N"/>
    <property type="match status" value="1"/>
</dbReference>
<keyword evidence="4" id="KW-0479">Metal-binding</keyword>
<dbReference type="InterPro" id="IPR000718">
    <property type="entry name" value="Peptidase_M13"/>
</dbReference>
<dbReference type="PROSITE" id="PS51885">
    <property type="entry name" value="NEPRILYSIN"/>
    <property type="match status" value="1"/>
</dbReference>
<dbReference type="PANTHER" id="PTHR11733:SF167">
    <property type="entry name" value="FI17812P1-RELATED"/>
    <property type="match status" value="1"/>
</dbReference>
<keyword evidence="5" id="KW-0378">Hydrolase</keyword>
<feature type="chain" id="PRO_5016364838" evidence="8">
    <location>
        <begin position="26"/>
        <end position="709"/>
    </location>
</feature>
<evidence type="ECO:0000259" key="10">
    <source>
        <dbReference type="Pfam" id="PF05649"/>
    </source>
</evidence>
<dbReference type="AlphaFoldDB" id="A0A328AW74"/>
<name>A0A328AW74_9CAUL</name>
<reference evidence="12" key="1">
    <citation type="submission" date="2018-05" db="EMBL/GenBank/DDBJ databases">
        <authorList>
            <person name="Li X."/>
        </authorList>
    </citation>
    <scope>NUCLEOTIDE SEQUENCE [LARGE SCALE GENOMIC DNA]</scope>
    <source>
        <strain evidence="12">HKS-05</strain>
    </source>
</reference>
<feature type="domain" description="Peptidase M13 N-terminal" evidence="10">
    <location>
        <begin position="79"/>
        <end position="453"/>
    </location>
</feature>
<evidence type="ECO:0000259" key="9">
    <source>
        <dbReference type="Pfam" id="PF01431"/>
    </source>
</evidence>
<organism evidence="11 12">
    <name type="scientific">Phenylobacterium hankyongense</name>
    <dbReference type="NCBI Taxonomy" id="1813876"/>
    <lineage>
        <taxon>Bacteria</taxon>
        <taxon>Pseudomonadati</taxon>
        <taxon>Pseudomonadota</taxon>
        <taxon>Alphaproteobacteria</taxon>
        <taxon>Caulobacterales</taxon>
        <taxon>Caulobacteraceae</taxon>
        <taxon>Phenylobacterium</taxon>
    </lineage>
</organism>
<feature type="domain" description="Peptidase M13 C-terminal" evidence="9">
    <location>
        <begin position="505"/>
        <end position="706"/>
    </location>
</feature>
<evidence type="ECO:0000256" key="4">
    <source>
        <dbReference type="ARBA" id="ARBA00022723"/>
    </source>
</evidence>
<keyword evidence="7" id="KW-0482">Metalloprotease</keyword>
<dbReference type="Proteomes" id="UP000249842">
    <property type="component" value="Unassembled WGS sequence"/>
</dbReference>
<comment type="caution">
    <text evidence="11">The sequence shown here is derived from an EMBL/GenBank/DDBJ whole genome shotgun (WGS) entry which is preliminary data.</text>
</comment>
<dbReference type="InterPro" id="IPR024079">
    <property type="entry name" value="MetalloPept_cat_dom_sf"/>
</dbReference>
<evidence type="ECO:0000256" key="8">
    <source>
        <dbReference type="SAM" id="SignalP"/>
    </source>
</evidence>
<dbReference type="Gene3D" id="1.10.1380.10">
    <property type="entry name" value="Neutral endopeptidase , domain2"/>
    <property type="match status" value="1"/>
</dbReference>
<keyword evidence="3" id="KW-0645">Protease</keyword>
<keyword evidence="12" id="KW-1185">Reference proteome</keyword>
<comment type="cofactor">
    <cofactor evidence="1">
        <name>Zn(2+)</name>
        <dbReference type="ChEBI" id="CHEBI:29105"/>
    </cofactor>
</comment>
<protein>
    <submittedName>
        <fullName evidence="11">Peptidase M13</fullName>
    </submittedName>
</protein>
<evidence type="ECO:0000256" key="3">
    <source>
        <dbReference type="ARBA" id="ARBA00022670"/>
    </source>
</evidence>
<dbReference type="GO" id="GO:0004222">
    <property type="term" value="F:metalloendopeptidase activity"/>
    <property type="evidence" value="ECO:0007669"/>
    <property type="project" value="InterPro"/>
</dbReference>
<evidence type="ECO:0000256" key="2">
    <source>
        <dbReference type="ARBA" id="ARBA00007357"/>
    </source>
</evidence>
<dbReference type="InterPro" id="IPR042089">
    <property type="entry name" value="Peptidase_M13_dom_2"/>
</dbReference>
<evidence type="ECO:0000256" key="7">
    <source>
        <dbReference type="ARBA" id="ARBA00023049"/>
    </source>
</evidence>
<dbReference type="RefSeq" id="WP_111456162.1">
    <property type="nucleotide sequence ID" value="NZ_QFYP01000001.1"/>
</dbReference>
<sequence>MNRASRNFLLAAAAVAALGVTAAQAHEAHDCVDAACVAQTLFDAVDTPATGGGEAAALTSPKYGTWGFDASGMDKAVKPGDDFYRFANGAWDARTEIPSDRSRFGNFDKLTVLSEARSRAIIEDAAAGKIQDRDAAKIGAAYRAFMDETLAEKLGAQPIAPELAQIRQVKTKDEFTGLMGRSNVSGFASLLELGIRADAKNPQRYAVYASTGGLGLPDRDYYLQAGFAEKKAKYQAYVQQMLTLAGWPDPAAHAKAIVDFETRVAEATWTRAERRDRDKTYNPGTVADLQALSPGYDWKRYLAASELPKVERVVVTTNTAFPKIARIYAETPLDTLKAWEAFHVADDAAPYLSRAFADASYEFRSKTLAGQPEQKPRWKRAVAVVNNQLGESVGRIYVGRYFPPESKAKMDALVGDIRTALHARIETLDWMGADTRAKALEKLSKFTVKIGYPVKWRDYGPLVIKADDPYGNTLRSTAYEWRRDVARLNGPVDKQEWGMTPQTVNAYYNSVNNEIVFPAAILQAPFFDPDADPAVNYGGIGGVIGHEISHGFDDQGRKSDGDGVLRDWWTAADATKFKVQSDRLGAQYSAFEPVAGSHVNGHLTMGENIGDMGGLSLALDAYHASLHGKPAPVIDGLTGEQRVFLGWAQVWRQKAREEALRQQVVTDPHSPAEFRVNGTIRNVAGWYDAFDVKPGDKLYVAPEQRVKIW</sequence>
<evidence type="ECO:0000313" key="11">
    <source>
        <dbReference type="EMBL" id="RAK58869.1"/>
    </source>
</evidence>
<keyword evidence="8" id="KW-0732">Signal</keyword>
<dbReference type="PANTHER" id="PTHR11733">
    <property type="entry name" value="ZINC METALLOPROTEASE FAMILY M13 NEPRILYSIN-RELATED"/>
    <property type="match status" value="1"/>
</dbReference>
<evidence type="ECO:0000313" key="12">
    <source>
        <dbReference type="Proteomes" id="UP000249842"/>
    </source>
</evidence>
<dbReference type="GO" id="GO:0046872">
    <property type="term" value="F:metal ion binding"/>
    <property type="evidence" value="ECO:0007669"/>
    <property type="project" value="UniProtKB-KW"/>
</dbReference>
<dbReference type="InterPro" id="IPR008753">
    <property type="entry name" value="Peptidase_M13_N"/>
</dbReference>
<dbReference type="Pfam" id="PF01431">
    <property type="entry name" value="Peptidase_M13"/>
    <property type="match status" value="1"/>
</dbReference>
<dbReference type="SUPFAM" id="SSF55486">
    <property type="entry name" value="Metalloproteases ('zincins'), catalytic domain"/>
    <property type="match status" value="1"/>
</dbReference>
<accession>A0A328AW74</accession>
<dbReference type="InterPro" id="IPR018497">
    <property type="entry name" value="Peptidase_M13_C"/>
</dbReference>
<dbReference type="CDD" id="cd08662">
    <property type="entry name" value="M13"/>
    <property type="match status" value="1"/>
</dbReference>
<dbReference type="GO" id="GO:0005886">
    <property type="term" value="C:plasma membrane"/>
    <property type="evidence" value="ECO:0007669"/>
    <property type="project" value="TreeGrafter"/>
</dbReference>
<dbReference type="OrthoDB" id="9775677at2"/>
<proteinExistence type="inferred from homology"/>